<evidence type="ECO:0000256" key="1">
    <source>
        <dbReference type="ARBA" id="ARBA00022448"/>
    </source>
</evidence>
<dbReference type="GO" id="GO:0030313">
    <property type="term" value="C:cell envelope"/>
    <property type="evidence" value="ECO:0007669"/>
    <property type="project" value="TreeGrafter"/>
</dbReference>
<dbReference type="GO" id="GO:0060003">
    <property type="term" value="P:copper ion export"/>
    <property type="evidence" value="ECO:0007669"/>
    <property type="project" value="TreeGrafter"/>
</dbReference>
<dbReference type="PANTHER" id="PTHR30097">
    <property type="entry name" value="CATION EFFLUX SYSTEM PROTEIN CUSB"/>
    <property type="match status" value="1"/>
</dbReference>
<keyword evidence="5" id="KW-1185">Reference proteome</keyword>
<evidence type="ECO:0000313" key="3">
    <source>
        <dbReference type="EMBL" id="GJM52985.1"/>
    </source>
</evidence>
<sequence>MKKIFYTIVIIGITMLSACNESKKEATTMENIMKESRIFVTNEQFEQNAMSLITPTERDFPKVISVNGTIDVPPEHKAVVTAIMGGYVRRIPFLAGDVVHKGKPLLYIENQEFVRLQQ</sequence>
<evidence type="ECO:0008006" key="6">
    <source>
        <dbReference type="Google" id="ProtNLM"/>
    </source>
</evidence>
<evidence type="ECO:0000313" key="5">
    <source>
        <dbReference type="Proteomes" id="UP001208692"/>
    </source>
</evidence>
<dbReference type="EMBL" id="BQKA01000013">
    <property type="protein sequence ID" value="GJM49820.1"/>
    <property type="molecule type" value="Genomic_DNA"/>
</dbReference>
<dbReference type="Proteomes" id="UP001208692">
    <property type="component" value="Unassembled WGS sequence"/>
</dbReference>
<evidence type="ECO:0000313" key="2">
    <source>
        <dbReference type="EMBL" id="GJM49820.1"/>
    </source>
</evidence>
<accession>A0AAV5AVW6</accession>
<evidence type="ECO:0000313" key="4">
    <source>
        <dbReference type="Proteomes" id="UP001207736"/>
    </source>
</evidence>
<dbReference type="InterPro" id="IPR051909">
    <property type="entry name" value="MFP_Cation_Efflux"/>
</dbReference>
<dbReference type="Proteomes" id="UP001207736">
    <property type="component" value="Unassembled WGS sequence"/>
</dbReference>
<keyword evidence="1" id="KW-0813">Transport</keyword>
<proteinExistence type="predicted"/>
<dbReference type="PROSITE" id="PS51257">
    <property type="entry name" value="PROKAR_LIPOPROTEIN"/>
    <property type="match status" value="1"/>
</dbReference>
<protein>
    <recommendedName>
        <fullName evidence="6">Efflux RND transporter periplasmic adaptor subunit</fullName>
    </recommendedName>
</protein>
<dbReference type="RefSeq" id="WP_264846823.1">
    <property type="nucleotide sequence ID" value="NZ_BPMA01000031.1"/>
</dbReference>
<gene>
    <name evidence="2" type="ORF">RCZ15_07950</name>
    <name evidence="3" type="ORF">RCZ16_13020</name>
</gene>
<comment type="caution">
    <text evidence="2">The sequence shown here is derived from an EMBL/GenBank/DDBJ whole genome shotgun (WGS) entry which is preliminary data.</text>
</comment>
<dbReference type="AlphaFoldDB" id="A0AAV5AVW6"/>
<dbReference type="EMBL" id="BQKB01000023">
    <property type="protein sequence ID" value="GJM52985.1"/>
    <property type="molecule type" value="Genomic_DNA"/>
</dbReference>
<reference evidence="2 5" key="1">
    <citation type="submission" date="2021-11" db="EMBL/GenBank/DDBJ databases">
        <title>Draft genome sequence of Capnocytophaga sp. strain KC07075 isolated from cat oral cavity.</title>
        <authorList>
            <person name="Suzuki M."/>
            <person name="Imaoka K."/>
            <person name="Kimura M."/>
            <person name="Morikawa S."/>
            <person name="Maeda K."/>
        </authorList>
    </citation>
    <scope>NUCLEOTIDE SEQUENCE</scope>
    <source>
        <strain evidence="2">KC07075</strain>
        <strain evidence="3 5">KC07079</strain>
    </source>
</reference>
<dbReference type="GO" id="GO:0015679">
    <property type="term" value="P:plasma membrane copper ion transport"/>
    <property type="evidence" value="ECO:0007669"/>
    <property type="project" value="TreeGrafter"/>
</dbReference>
<organism evidence="2 4">
    <name type="scientific">Capnocytophaga catalasegens</name>
    <dbReference type="NCBI Taxonomy" id="1004260"/>
    <lineage>
        <taxon>Bacteria</taxon>
        <taxon>Pseudomonadati</taxon>
        <taxon>Bacteroidota</taxon>
        <taxon>Flavobacteriia</taxon>
        <taxon>Flavobacteriales</taxon>
        <taxon>Flavobacteriaceae</taxon>
        <taxon>Capnocytophaga</taxon>
    </lineage>
</organism>
<name>A0AAV5AVW6_9FLAO</name>
<dbReference type="PANTHER" id="PTHR30097:SF4">
    <property type="entry name" value="SLR6042 PROTEIN"/>
    <property type="match status" value="1"/>
</dbReference>